<evidence type="ECO:0000313" key="1">
    <source>
        <dbReference type="EMBL" id="GHA16163.1"/>
    </source>
</evidence>
<sequence>MDWCCVSIMGTTDKFFTAPVEELRPQQRVLTLMMRVQNAAHEIRVRAHDGGTRGIARDDVPDQLRQQPELTAQCGMGHTHVSYIGHGFVDGRSHCHSSDRWEIRERRSAGDRCGSGLTCCCRVIRCSGPPFLFGAPFQQKSLWISEVDPPVRVHDTVNFVASRAPERCRTVSGIPD</sequence>
<protein>
    <submittedName>
        <fullName evidence="1">Uncharacterized protein</fullName>
    </submittedName>
</protein>
<gene>
    <name evidence="1" type="ORF">GCM10010345_21280</name>
</gene>
<dbReference type="EMBL" id="BMVN01000005">
    <property type="protein sequence ID" value="GHA16163.1"/>
    <property type="molecule type" value="Genomic_DNA"/>
</dbReference>
<accession>A0ABQ3CJ03</accession>
<comment type="caution">
    <text evidence="1">The sequence shown here is derived from an EMBL/GenBank/DDBJ whole genome shotgun (WGS) entry which is preliminary data.</text>
</comment>
<evidence type="ECO:0000313" key="2">
    <source>
        <dbReference type="Proteomes" id="UP000653644"/>
    </source>
</evidence>
<organism evidence="1 2">
    <name type="scientific">Streptomyces canarius</name>
    <dbReference type="NCBI Taxonomy" id="285453"/>
    <lineage>
        <taxon>Bacteria</taxon>
        <taxon>Bacillati</taxon>
        <taxon>Actinomycetota</taxon>
        <taxon>Actinomycetes</taxon>
        <taxon>Kitasatosporales</taxon>
        <taxon>Streptomycetaceae</taxon>
        <taxon>Streptomyces</taxon>
    </lineage>
</organism>
<keyword evidence="2" id="KW-1185">Reference proteome</keyword>
<proteinExistence type="predicted"/>
<reference evidence="2" key="1">
    <citation type="journal article" date="2019" name="Int. J. Syst. Evol. Microbiol.">
        <title>The Global Catalogue of Microorganisms (GCM) 10K type strain sequencing project: providing services to taxonomists for standard genome sequencing and annotation.</title>
        <authorList>
            <consortium name="The Broad Institute Genomics Platform"/>
            <consortium name="The Broad Institute Genome Sequencing Center for Infectious Disease"/>
            <person name="Wu L."/>
            <person name="Ma J."/>
        </authorList>
    </citation>
    <scope>NUCLEOTIDE SEQUENCE [LARGE SCALE GENOMIC DNA]</scope>
    <source>
        <strain evidence="2">JCM 4733</strain>
    </source>
</reference>
<dbReference type="Proteomes" id="UP000653644">
    <property type="component" value="Unassembled WGS sequence"/>
</dbReference>
<name>A0ABQ3CJ03_9ACTN</name>